<dbReference type="PANTHER" id="PTHR19441:SF30">
    <property type="entry name" value="ELAFIN"/>
    <property type="match status" value="1"/>
</dbReference>
<dbReference type="PANTHER" id="PTHR19441">
    <property type="entry name" value="WHEY ACDIC PROTEIN WAP"/>
    <property type="match status" value="1"/>
</dbReference>
<dbReference type="Gene3D" id="4.10.75.10">
    <property type="entry name" value="Elafin-like"/>
    <property type="match status" value="1"/>
</dbReference>
<dbReference type="Bgee" id="ENSOANG00000044680">
    <property type="expression patterns" value="Expressed in liver"/>
</dbReference>
<keyword evidence="2 4" id="KW-0732">Signal</keyword>
<evidence type="ECO:0000259" key="5">
    <source>
        <dbReference type="PROSITE" id="PS51390"/>
    </source>
</evidence>
<evidence type="ECO:0000313" key="6">
    <source>
        <dbReference type="Ensembl" id="ENSOANP00000050182.1"/>
    </source>
</evidence>
<reference evidence="6 7" key="1">
    <citation type="journal article" date="2008" name="Nature">
        <title>Genome analysis of the platypus reveals unique signatures of evolution.</title>
        <authorList>
            <person name="Warren W.C."/>
            <person name="Hillier L.W."/>
            <person name="Marshall Graves J.A."/>
            <person name="Birney E."/>
            <person name="Ponting C.P."/>
            <person name="Grutzner F."/>
            <person name="Belov K."/>
            <person name="Miller W."/>
            <person name="Clarke L."/>
            <person name="Chinwalla A.T."/>
            <person name="Yang S.P."/>
            <person name="Heger A."/>
            <person name="Locke D.P."/>
            <person name="Miethke P."/>
            <person name="Waters P.D."/>
            <person name="Veyrunes F."/>
            <person name="Fulton L."/>
            <person name="Fulton B."/>
            <person name="Graves T."/>
            <person name="Wallis J."/>
            <person name="Puente X.S."/>
            <person name="Lopez-Otin C."/>
            <person name="Ordonez G.R."/>
            <person name="Eichler E.E."/>
            <person name="Chen L."/>
            <person name="Cheng Z."/>
            <person name="Deakin J.E."/>
            <person name="Alsop A."/>
            <person name="Thompson K."/>
            <person name="Kirby P."/>
            <person name="Papenfuss A.T."/>
            <person name="Wakefield M.J."/>
            <person name="Olender T."/>
            <person name="Lancet D."/>
            <person name="Huttley G.A."/>
            <person name="Smit A.F."/>
            <person name="Pask A."/>
            <person name="Temple-Smith P."/>
            <person name="Batzer M.A."/>
            <person name="Walker J.A."/>
            <person name="Konkel M.K."/>
            <person name="Harris R.S."/>
            <person name="Whittington C.M."/>
            <person name="Wong E.S."/>
            <person name="Gemmell N.J."/>
            <person name="Buschiazzo E."/>
            <person name="Vargas Jentzsch I.M."/>
            <person name="Merkel A."/>
            <person name="Schmitz J."/>
            <person name="Zemann A."/>
            <person name="Churakov G."/>
            <person name="Kriegs J.O."/>
            <person name="Brosius J."/>
            <person name="Murchison E.P."/>
            <person name="Sachidanandam R."/>
            <person name="Smith C."/>
            <person name="Hannon G.J."/>
            <person name="Tsend-Ayush E."/>
            <person name="McMillan D."/>
            <person name="Attenborough R."/>
            <person name="Rens W."/>
            <person name="Ferguson-Smith M."/>
            <person name="Lefevre C.M."/>
            <person name="Sharp J.A."/>
            <person name="Nicholas K.R."/>
            <person name="Ray D.A."/>
            <person name="Kube M."/>
            <person name="Reinhardt R."/>
            <person name="Pringle T.H."/>
            <person name="Taylor J."/>
            <person name="Jones R.C."/>
            <person name="Nixon B."/>
            <person name="Dacheux J.L."/>
            <person name="Niwa H."/>
            <person name="Sekita Y."/>
            <person name="Huang X."/>
            <person name="Stark A."/>
            <person name="Kheradpour P."/>
            <person name="Kellis M."/>
            <person name="Flicek P."/>
            <person name="Chen Y."/>
            <person name="Webber C."/>
            <person name="Hardison R."/>
            <person name="Nelson J."/>
            <person name="Hallsworth-Pepin K."/>
            <person name="Delehaunty K."/>
            <person name="Markovic C."/>
            <person name="Minx P."/>
            <person name="Feng Y."/>
            <person name="Kremitzki C."/>
            <person name="Mitreva M."/>
            <person name="Glasscock J."/>
            <person name="Wylie T."/>
            <person name="Wohldmann P."/>
            <person name="Thiru P."/>
            <person name="Nhan M.N."/>
            <person name="Pohl C.S."/>
            <person name="Smith S.M."/>
            <person name="Hou S."/>
            <person name="Nefedov M."/>
            <person name="de Jong P.J."/>
            <person name="Renfree M.B."/>
            <person name="Mardis E.R."/>
            <person name="Wilson R.K."/>
        </authorList>
    </citation>
    <scope>NUCLEOTIDE SEQUENCE [LARGE SCALE GENOMIC DNA]</scope>
    <source>
        <strain evidence="6 7">Glennie</strain>
    </source>
</reference>
<dbReference type="GO" id="GO:0005576">
    <property type="term" value="C:extracellular region"/>
    <property type="evidence" value="ECO:0007669"/>
    <property type="project" value="InterPro"/>
</dbReference>
<protein>
    <recommendedName>
        <fullName evidence="5">WAP domain-containing protein</fullName>
    </recommendedName>
</protein>
<dbReference type="InterPro" id="IPR050514">
    <property type="entry name" value="WAP_four-disulfide_core"/>
</dbReference>
<dbReference type="Pfam" id="PF00095">
    <property type="entry name" value="WAP"/>
    <property type="match status" value="1"/>
</dbReference>
<organism evidence="6 7">
    <name type="scientific">Ornithorhynchus anatinus</name>
    <name type="common">Duckbill platypus</name>
    <dbReference type="NCBI Taxonomy" id="9258"/>
    <lineage>
        <taxon>Eukaryota</taxon>
        <taxon>Metazoa</taxon>
        <taxon>Chordata</taxon>
        <taxon>Craniata</taxon>
        <taxon>Vertebrata</taxon>
        <taxon>Euteleostomi</taxon>
        <taxon>Mammalia</taxon>
        <taxon>Monotremata</taxon>
        <taxon>Ornithorhynchidae</taxon>
        <taxon>Ornithorhynchus</taxon>
    </lineage>
</organism>
<evidence type="ECO:0000313" key="7">
    <source>
        <dbReference type="Proteomes" id="UP000002279"/>
    </source>
</evidence>
<reference evidence="6" key="3">
    <citation type="submission" date="2025-09" db="UniProtKB">
        <authorList>
            <consortium name="Ensembl"/>
        </authorList>
    </citation>
    <scope>IDENTIFICATION</scope>
    <source>
        <strain evidence="6">Glennie</strain>
    </source>
</reference>
<evidence type="ECO:0000256" key="2">
    <source>
        <dbReference type="ARBA" id="ARBA00022729"/>
    </source>
</evidence>
<dbReference type="AlphaFoldDB" id="A0A6I8P7P4"/>
<dbReference type="InParanoid" id="A0A6I8P7P4"/>
<dbReference type="Ensembl" id="ENSOANT00000054628.1">
    <property type="protein sequence ID" value="ENSOANP00000050182.1"/>
    <property type="gene ID" value="ENSOANG00000044680.1"/>
</dbReference>
<feature type="domain" description="WAP" evidence="5">
    <location>
        <begin position="25"/>
        <end position="73"/>
    </location>
</feature>
<keyword evidence="1" id="KW-0646">Protease inhibitor</keyword>
<proteinExistence type="predicted"/>
<keyword evidence="7" id="KW-1185">Reference proteome</keyword>
<dbReference type="GeneTree" id="ENSGT00940000166945"/>
<dbReference type="InterPro" id="IPR008197">
    <property type="entry name" value="WAP_dom"/>
</dbReference>
<dbReference type="SMART" id="SM00217">
    <property type="entry name" value="WAP"/>
    <property type="match status" value="1"/>
</dbReference>
<dbReference type="PROSITE" id="PS51390">
    <property type="entry name" value="WAP"/>
    <property type="match status" value="1"/>
</dbReference>
<sequence length="98" mass="10628">DVPAPGLWKSFLLSLGTMTPWSCPIPWEPGDICPRPPPGIEGDCVYYCKGDDSCPPGQKCCSNGCGYVCMTPIKTSEQSGPLGCSVAWWRELSTDRRS</sequence>
<evidence type="ECO:0000256" key="1">
    <source>
        <dbReference type="ARBA" id="ARBA00022690"/>
    </source>
</evidence>
<feature type="signal peptide" evidence="4">
    <location>
        <begin position="1"/>
        <end position="24"/>
    </location>
</feature>
<evidence type="ECO:0000256" key="4">
    <source>
        <dbReference type="SAM" id="SignalP"/>
    </source>
</evidence>
<dbReference type="InterPro" id="IPR036645">
    <property type="entry name" value="Elafin-like_sf"/>
</dbReference>
<dbReference type="Proteomes" id="UP000002279">
    <property type="component" value="Chromosome 17"/>
</dbReference>
<dbReference type="FunCoup" id="A0A6I8P7P4">
    <property type="interactions" value="148"/>
</dbReference>
<name>A0A6I8P7P4_ORNAN</name>
<reference evidence="6" key="2">
    <citation type="submission" date="2025-08" db="UniProtKB">
        <authorList>
            <consortium name="Ensembl"/>
        </authorList>
    </citation>
    <scope>IDENTIFICATION</scope>
    <source>
        <strain evidence="6">Glennie</strain>
    </source>
</reference>
<evidence type="ECO:0000256" key="3">
    <source>
        <dbReference type="ARBA" id="ARBA00023157"/>
    </source>
</evidence>
<accession>A0A6I8P7P4</accession>
<dbReference type="CDD" id="cd00199">
    <property type="entry name" value="WAP"/>
    <property type="match status" value="1"/>
</dbReference>
<dbReference type="GO" id="GO:0030414">
    <property type="term" value="F:peptidase inhibitor activity"/>
    <property type="evidence" value="ECO:0007669"/>
    <property type="project" value="UniProtKB-KW"/>
</dbReference>
<feature type="chain" id="PRO_5026291528" description="WAP domain-containing protein" evidence="4">
    <location>
        <begin position="25"/>
        <end position="98"/>
    </location>
</feature>
<keyword evidence="3" id="KW-1015">Disulfide bond</keyword>
<dbReference type="SUPFAM" id="SSF57256">
    <property type="entry name" value="Elafin-like"/>
    <property type="match status" value="1"/>
</dbReference>